<evidence type="ECO:0000313" key="2">
    <source>
        <dbReference type="EMBL" id="OJJ26605.1"/>
    </source>
</evidence>
<dbReference type="STRING" id="1925591.BI308_05810"/>
<dbReference type="PANTHER" id="PTHR36973">
    <property type="entry name" value="SLL1456 PROTEIN-RELATED"/>
    <property type="match status" value="1"/>
</dbReference>
<dbReference type="EMBL" id="MLAW01000006">
    <property type="protein sequence ID" value="OJJ26605.1"/>
    <property type="molecule type" value="Genomic_DNA"/>
</dbReference>
<protein>
    <recommendedName>
        <fullName evidence="1">Methyltransferase FkbM domain-containing protein</fullName>
    </recommendedName>
</protein>
<reference evidence="2" key="1">
    <citation type="submission" date="2016-10" db="EMBL/GenBank/DDBJ databases">
        <title>CRISPR-Cas defence system in Roseofilum reptotaenium: evidence of a bacteriophage-cyanobacterium arms race in the coral black band disease.</title>
        <authorList>
            <person name="Buerger P."/>
            <person name="Wood-Charlson E.M."/>
            <person name="Weynberg K.D."/>
            <person name="Willis B."/>
            <person name="Van Oppen M.J."/>
        </authorList>
    </citation>
    <scope>NUCLEOTIDE SEQUENCE [LARGE SCALE GENOMIC DNA]</scope>
    <source>
        <strain evidence="2">AO1-A</strain>
    </source>
</reference>
<dbReference type="InterPro" id="IPR006342">
    <property type="entry name" value="FkbM_mtfrase"/>
</dbReference>
<dbReference type="GO" id="GO:0008171">
    <property type="term" value="F:O-methyltransferase activity"/>
    <property type="evidence" value="ECO:0007669"/>
    <property type="project" value="TreeGrafter"/>
</dbReference>
<dbReference type="InterPro" id="IPR053188">
    <property type="entry name" value="FkbM_Methyltransferase"/>
</dbReference>
<evidence type="ECO:0000313" key="3">
    <source>
        <dbReference type="Proteomes" id="UP000183940"/>
    </source>
</evidence>
<sequence length="476" mass="54323">MPKFIESLKKSGKLDNIGITIAIVGSRVLEGFDKDYVDQGWGWLGSNLTIYGFDAHRDACETMNQKLQLSNSVHKEKHIPLALWNCVSTETLYLTRYPACSSLYPPNPSFVSRFVGGELSMQVVLEETIETTTLDDFCHAEGISSIDFLQIDTQGAELKILQGSESLLKNLLFLKVEVEFARLYENVPLFSDIDLYLRDKGFSFLDFGKLYRNDRRRGPLHSEQHLGQLVWTDAFYFQDLIQESEASQKNPEKLLKLACVADILEFYDVAMETLEYITWKYGDQPKYNFANNLAEVISEYPKAVEFGINLLPEMQRIQHYLDSKYVKESSLHKPNDLDLNIALRETNWIAFPDWSQPEEMIELALQEVIKGLVSHPDRTKMTLLIDRSNIEAEDADLLLSSMAMKWLMEESVEVDEGPEIILVGDLSEVQWSVLMPQLQGRIKLEDENQDAITLSQVDSIPLIELGDLHVHEPTVG</sequence>
<comment type="caution">
    <text evidence="2">The sequence shown here is derived from an EMBL/GenBank/DDBJ whole genome shotgun (WGS) entry which is preliminary data.</text>
</comment>
<proteinExistence type="predicted"/>
<dbReference type="PANTHER" id="PTHR36973:SF4">
    <property type="entry name" value="NODULATION PROTEIN"/>
    <property type="match status" value="1"/>
</dbReference>
<gene>
    <name evidence="2" type="ORF">BI308_05810</name>
</gene>
<feature type="domain" description="Methyltransferase FkbM" evidence="1">
    <location>
        <begin position="44"/>
        <end position="204"/>
    </location>
</feature>
<dbReference type="Proteomes" id="UP000183940">
    <property type="component" value="Unassembled WGS sequence"/>
</dbReference>
<dbReference type="Gene3D" id="3.40.50.150">
    <property type="entry name" value="Vaccinia Virus protein VP39"/>
    <property type="match status" value="1"/>
</dbReference>
<evidence type="ECO:0000259" key="1">
    <source>
        <dbReference type="Pfam" id="PF05050"/>
    </source>
</evidence>
<dbReference type="AlphaFoldDB" id="A0A1L9QV81"/>
<name>A0A1L9QV81_9CYAN</name>
<accession>A0A1L9QV81</accession>
<dbReference type="InterPro" id="IPR029063">
    <property type="entry name" value="SAM-dependent_MTases_sf"/>
</dbReference>
<dbReference type="Pfam" id="PF05050">
    <property type="entry name" value="Methyltransf_21"/>
    <property type="match status" value="1"/>
</dbReference>
<dbReference type="NCBIfam" id="TIGR01444">
    <property type="entry name" value="fkbM_fam"/>
    <property type="match status" value="1"/>
</dbReference>
<keyword evidence="3" id="KW-1185">Reference proteome</keyword>
<organism evidence="2 3">
    <name type="scientific">Roseofilum reptotaenium AO1-A</name>
    <dbReference type="NCBI Taxonomy" id="1925591"/>
    <lineage>
        <taxon>Bacteria</taxon>
        <taxon>Bacillati</taxon>
        <taxon>Cyanobacteriota</taxon>
        <taxon>Cyanophyceae</taxon>
        <taxon>Desertifilales</taxon>
        <taxon>Desertifilaceae</taxon>
        <taxon>Roseofilum</taxon>
    </lineage>
</organism>
<dbReference type="SUPFAM" id="SSF53335">
    <property type="entry name" value="S-adenosyl-L-methionine-dependent methyltransferases"/>
    <property type="match status" value="1"/>
</dbReference>